<evidence type="ECO:0000313" key="3">
    <source>
        <dbReference type="EMBL" id="KAJ5247282.1"/>
    </source>
</evidence>
<keyword evidence="4" id="KW-1185">Reference proteome</keyword>
<name>A0A9W9TXU1_9EURO</name>
<organism evidence="3 4">
    <name type="scientific">Penicillium chermesinum</name>
    <dbReference type="NCBI Taxonomy" id="63820"/>
    <lineage>
        <taxon>Eukaryota</taxon>
        <taxon>Fungi</taxon>
        <taxon>Dikarya</taxon>
        <taxon>Ascomycota</taxon>
        <taxon>Pezizomycotina</taxon>
        <taxon>Eurotiomycetes</taxon>
        <taxon>Eurotiomycetidae</taxon>
        <taxon>Eurotiales</taxon>
        <taxon>Aspergillaceae</taxon>
        <taxon>Penicillium</taxon>
    </lineage>
</organism>
<gene>
    <name evidence="3" type="ORF">N7468_002265</name>
</gene>
<dbReference type="EMBL" id="JAPQKS010000002">
    <property type="protein sequence ID" value="KAJ5247282.1"/>
    <property type="molecule type" value="Genomic_DNA"/>
</dbReference>
<dbReference type="PANTHER" id="PTHR46082:SF11">
    <property type="entry name" value="AAA+ ATPASE DOMAIN-CONTAINING PROTEIN-RELATED"/>
    <property type="match status" value="1"/>
</dbReference>
<dbReference type="SUPFAM" id="SSF53167">
    <property type="entry name" value="Purine and uridine phosphorylases"/>
    <property type="match status" value="1"/>
</dbReference>
<dbReference type="Pfam" id="PF01048">
    <property type="entry name" value="PNP_UDP_1"/>
    <property type="match status" value="1"/>
</dbReference>
<dbReference type="InterPro" id="IPR035994">
    <property type="entry name" value="Nucleoside_phosphorylase_sf"/>
</dbReference>
<dbReference type="Gene3D" id="3.40.50.1580">
    <property type="entry name" value="Nucleoside phosphorylase domain"/>
    <property type="match status" value="1"/>
</dbReference>
<dbReference type="OrthoDB" id="1577640at2759"/>
<dbReference type="GO" id="GO:0003824">
    <property type="term" value="F:catalytic activity"/>
    <property type="evidence" value="ECO:0007669"/>
    <property type="project" value="InterPro"/>
</dbReference>
<dbReference type="InterPro" id="IPR000845">
    <property type="entry name" value="Nucleoside_phosphorylase_d"/>
</dbReference>
<sequence length="302" mass="33282">MPQLRAEDYTIGWICALPQELRAAIIVLDEIHPDIRGLSSVYTLGRIGEHNIAIACLPMGKPANCPAALVGADMMRDFPSIHFGVLVGIGGGMFDNGVRLGDVVVGYPNSQYPGVVQSDLGKVESTGFLPTGYLMPPPRVLLSAVASLAEGRKQGKPRLEHFIEQTRKKWPKVAHQFNRPAETQRRPQPSGSRVSASPGKVGPNIHYGLIASGNQVVKNAKYRDEVNRRFHGRVLCFEMEAAGLLEKFPFLVVRGISDYADSTKNDDWHHYAALAAAAYAKELLQYVRMPSRLPSRLPPRMY</sequence>
<dbReference type="GeneID" id="83198865"/>
<dbReference type="PANTHER" id="PTHR46082">
    <property type="entry name" value="ATP/GTP-BINDING PROTEIN-RELATED"/>
    <property type="match status" value="1"/>
</dbReference>
<feature type="compositionally biased region" description="Polar residues" evidence="1">
    <location>
        <begin position="186"/>
        <end position="195"/>
    </location>
</feature>
<evidence type="ECO:0000313" key="4">
    <source>
        <dbReference type="Proteomes" id="UP001150941"/>
    </source>
</evidence>
<dbReference type="GO" id="GO:0009116">
    <property type="term" value="P:nucleoside metabolic process"/>
    <property type="evidence" value="ECO:0007669"/>
    <property type="project" value="InterPro"/>
</dbReference>
<evidence type="ECO:0000256" key="1">
    <source>
        <dbReference type="SAM" id="MobiDB-lite"/>
    </source>
</evidence>
<feature type="domain" description="Nucleoside phosphorylase" evidence="2">
    <location>
        <begin position="10"/>
        <end position="275"/>
    </location>
</feature>
<accession>A0A9W9TXU1</accession>
<proteinExistence type="predicted"/>
<dbReference type="Proteomes" id="UP001150941">
    <property type="component" value="Unassembled WGS sequence"/>
</dbReference>
<comment type="caution">
    <text evidence="3">The sequence shown here is derived from an EMBL/GenBank/DDBJ whole genome shotgun (WGS) entry which is preliminary data.</text>
</comment>
<reference evidence="3" key="2">
    <citation type="journal article" date="2023" name="IMA Fungus">
        <title>Comparative genomic study of the Penicillium genus elucidates a diverse pangenome and 15 lateral gene transfer events.</title>
        <authorList>
            <person name="Petersen C."/>
            <person name="Sorensen T."/>
            <person name="Nielsen M.R."/>
            <person name="Sondergaard T.E."/>
            <person name="Sorensen J.L."/>
            <person name="Fitzpatrick D.A."/>
            <person name="Frisvad J.C."/>
            <person name="Nielsen K.L."/>
        </authorList>
    </citation>
    <scope>NUCLEOTIDE SEQUENCE</scope>
    <source>
        <strain evidence="3">IBT 19713</strain>
    </source>
</reference>
<dbReference type="AlphaFoldDB" id="A0A9W9TXU1"/>
<feature type="region of interest" description="Disordered" evidence="1">
    <location>
        <begin position="177"/>
        <end position="200"/>
    </location>
</feature>
<dbReference type="RefSeq" id="XP_058334703.1">
    <property type="nucleotide sequence ID" value="XM_058471562.1"/>
</dbReference>
<dbReference type="InterPro" id="IPR053137">
    <property type="entry name" value="NLR-like"/>
</dbReference>
<protein>
    <recommendedName>
        <fullName evidence="2">Nucleoside phosphorylase domain-containing protein</fullName>
    </recommendedName>
</protein>
<evidence type="ECO:0000259" key="2">
    <source>
        <dbReference type="Pfam" id="PF01048"/>
    </source>
</evidence>
<reference evidence="3" key="1">
    <citation type="submission" date="2022-11" db="EMBL/GenBank/DDBJ databases">
        <authorList>
            <person name="Petersen C."/>
        </authorList>
    </citation>
    <scope>NUCLEOTIDE SEQUENCE</scope>
    <source>
        <strain evidence="3">IBT 19713</strain>
    </source>
</reference>